<feature type="compositionally biased region" description="Acidic residues" evidence="5">
    <location>
        <begin position="360"/>
        <end position="372"/>
    </location>
</feature>
<gene>
    <name evidence="8" type="ORF">C446_11552</name>
</gene>
<dbReference type="Proteomes" id="UP000011607">
    <property type="component" value="Unassembled WGS sequence"/>
</dbReference>
<feature type="transmembrane region" description="Helical" evidence="6">
    <location>
        <begin position="130"/>
        <end position="148"/>
    </location>
</feature>
<proteinExistence type="predicted"/>
<dbReference type="InterPro" id="IPR000620">
    <property type="entry name" value="EamA_dom"/>
</dbReference>
<feature type="transmembrane region" description="Helical" evidence="6">
    <location>
        <begin position="40"/>
        <end position="62"/>
    </location>
</feature>
<feature type="transmembrane region" description="Helical" evidence="6">
    <location>
        <begin position="279"/>
        <end position="295"/>
    </location>
</feature>
<feature type="transmembrane region" description="Helical" evidence="6">
    <location>
        <begin position="254"/>
        <end position="273"/>
    </location>
</feature>
<dbReference type="Pfam" id="PF00892">
    <property type="entry name" value="EamA"/>
    <property type="match status" value="2"/>
</dbReference>
<dbReference type="GO" id="GO:0016020">
    <property type="term" value="C:membrane"/>
    <property type="evidence" value="ECO:0007669"/>
    <property type="project" value="UniProtKB-SubCell"/>
</dbReference>
<comment type="subcellular location">
    <subcellularLocation>
        <location evidence="1">Membrane</location>
        <topology evidence="1">Multi-pass membrane protein</topology>
    </subcellularLocation>
</comment>
<evidence type="ECO:0000256" key="4">
    <source>
        <dbReference type="ARBA" id="ARBA00023136"/>
    </source>
</evidence>
<feature type="compositionally biased region" description="Polar residues" evidence="5">
    <location>
        <begin position="334"/>
        <end position="345"/>
    </location>
</feature>
<evidence type="ECO:0000256" key="5">
    <source>
        <dbReference type="SAM" id="MobiDB-lite"/>
    </source>
</evidence>
<dbReference type="PATRIC" id="fig|1227454.3.peg.2348"/>
<keyword evidence="3 6" id="KW-1133">Transmembrane helix</keyword>
<keyword evidence="4 6" id="KW-0472">Membrane</keyword>
<feature type="transmembrane region" description="Helical" evidence="6">
    <location>
        <begin position="74"/>
        <end position="95"/>
    </location>
</feature>
<name>M0LX43_9EURY</name>
<keyword evidence="9" id="KW-1185">Reference proteome</keyword>
<dbReference type="RefSeq" id="WP_006673215.1">
    <property type="nucleotide sequence ID" value="NZ_AOMA01000114.1"/>
</dbReference>
<evidence type="ECO:0000313" key="9">
    <source>
        <dbReference type="Proteomes" id="UP000011607"/>
    </source>
</evidence>
<dbReference type="PANTHER" id="PTHR32322">
    <property type="entry name" value="INNER MEMBRANE TRANSPORTER"/>
    <property type="match status" value="1"/>
</dbReference>
<organism evidence="8 9">
    <name type="scientific">Halobiforma nitratireducens JCM 10879</name>
    <dbReference type="NCBI Taxonomy" id="1227454"/>
    <lineage>
        <taxon>Archaea</taxon>
        <taxon>Methanobacteriati</taxon>
        <taxon>Methanobacteriota</taxon>
        <taxon>Stenosarchaea group</taxon>
        <taxon>Halobacteria</taxon>
        <taxon>Halobacteriales</taxon>
        <taxon>Natrialbaceae</taxon>
        <taxon>Halobiforma</taxon>
    </lineage>
</organism>
<evidence type="ECO:0000256" key="6">
    <source>
        <dbReference type="SAM" id="Phobius"/>
    </source>
</evidence>
<dbReference type="EMBL" id="AOMA01000114">
    <property type="protein sequence ID" value="EMA36675.1"/>
    <property type="molecule type" value="Genomic_DNA"/>
</dbReference>
<dbReference type="eggNOG" id="arCOG00271">
    <property type="taxonomic scope" value="Archaea"/>
</dbReference>
<keyword evidence="2 6" id="KW-0812">Transmembrane</keyword>
<feature type="transmembrane region" description="Helical" evidence="6">
    <location>
        <begin position="221"/>
        <end position="242"/>
    </location>
</feature>
<feature type="domain" description="EamA" evidence="7">
    <location>
        <begin position="15"/>
        <end position="147"/>
    </location>
</feature>
<feature type="compositionally biased region" description="Polar residues" evidence="5">
    <location>
        <begin position="373"/>
        <end position="384"/>
    </location>
</feature>
<evidence type="ECO:0000259" key="7">
    <source>
        <dbReference type="Pfam" id="PF00892"/>
    </source>
</evidence>
<feature type="region of interest" description="Disordered" evidence="5">
    <location>
        <begin position="331"/>
        <end position="391"/>
    </location>
</feature>
<accession>M0LX43</accession>
<dbReference type="AlphaFoldDB" id="M0LX43"/>
<dbReference type="SUPFAM" id="SSF103481">
    <property type="entry name" value="Multidrug resistance efflux transporter EmrE"/>
    <property type="match status" value="2"/>
</dbReference>
<dbReference type="PANTHER" id="PTHR32322:SF2">
    <property type="entry name" value="EAMA DOMAIN-CONTAINING PROTEIN"/>
    <property type="match status" value="1"/>
</dbReference>
<dbReference type="InterPro" id="IPR050638">
    <property type="entry name" value="AA-Vitamin_Transporters"/>
</dbReference>
<protein>
    <recommendedName>
        <fullName evidence="7">EamA domain-containing protein</fullName>
    </recommendedName>
</protein>
<evidence type="ECO:0000313" key="8">
    <source>
        <dbReference type="EMBL" id="EMA36675.1"/>
    </source>
</evidence>
<feature type="domain" description="EamA" evidence="7">
    <location>
        <begin position="161"/>
        <end position="295"/>
    </location>
</feature>
<feature type="transmembrane region" description="Helical" evidence="6">
    <location>
        <begin position="101"/>
        <end position="123"/>
    </location>
</feature>
<evidence type="ECO:0000256" key="1">
    <source>
        <dbReference type="ARBA" id="ARBA00004141"/>
    </source>
</evidence>
<sequence length="391" mass="40782">MTLLAFVPAKYREAVLFSILALCWGSSFVAIEVGLEYVPPLLFAGLRYALAGVIVLGYAYLVTDRIWPVGRGEWLAVGVAGVFVIALYHGLLYIGELYVSGAVAATVVSTAPILTVAFAGVLLPDERLSPVGVFGFVLGLIGVVLVVQPSPSALGDEVTVGAAIVFASAVAFALGGVLVRPIESNLPLESLQAWAMLLGAAVLLGWAVVRGESITAIEMTSTAILSYAYLTFVSGVFAFLLYFELLDRSGAIQVNLVGYAEPAVAIVVSWIVLGTVVDSLTVVGLVTILAGFIVIKRRTIRRLLREHWTPTPAAGAGSSLTTEIRARGRALTDGGTTESAASSPNDGDVESGTATPGTETDSENESELETASETDSPSTESNTGADPDSRV</sequence>
<evidence type="ECO:0000256" key="2">
    <source>
        <dbReference type="ARBA" id="ARBA00022692"/>
    </source>
</evidence>
<feature type="transmembrane region" description="Helical" evidence="6">
    <location>
        <begin position="191"/>
        <end position="209"/>
    </location>
</feature>
<feature type="transmembrane region" description="Helical" evidence="6">
    <location>
        <begin position="160"/>
        <end position="179"/>
    </location>
</feature>
<evidence type="ECO:0000256" key="3">
    <source>
        <dbReference type="ARBA" id="ARBA00022989"/>
    </source>
</evidence>
<dbReference type="STRING" id="1227454.C446_11552"/>
<comment type="caution">
    <text evidence="8">The sequence shown here is derived from an EMBL/GenBank/DDBJ whole genome shotgun (WGS) entry which is preliminary data.</text>
</comment>
<dbReference type="OrthoDB" id="17861at2157"/>
<reference evidence="8 9" key="1">
    <citation type="journal article" date="2014" name="PLoS Genet.">
        <title>Phylogenetically driven sequencing of extremely halophilic archaea reveals strategies for static and dynamic osmo-response.</title>
        <authorList>
            <person name="Becker E.A."/>
            <person name="Seitzer P.M."/>
            <person name="Tritt A."/>
            <person name="Larsen D."/>
            <person name="Krusor M."/>
            <person name="Yao A.I."/>
            <person name="Wu D."/>
            <person name="Madern D."/>
            <person name="Eisen J.A."/>
            <person name="Darling A.E."/>
            <person name="Facciotti M.T."/>
        </authorList>
    </citation>
    <scope>NUCLEOTIDE SEQUENCE [LARGE SCALE GENOMIC DNA]</scope>
    <source>
        <strain evidence="8 9">JCM 10879</strain>
    </source>
</reference>
<dbReference type="InterPro" id="IPR037185">
    <property type="entry name" value="EmrE-like"/>
</dbReference>